<dbReference type="CDD" id="cd06257">
    <property type="entry name" value="DnaJ"/>
    <property type="match status" value="1"/>
</dbReference>
<dbReference type="SUPFAM" id="SSF46565">
    <property type="entry name" value="Chaperone J-domain"/>
    <property type="match status" value="1"/>
</dbReference>
<gene>
    <name evidence="3" type="ORF">AVCANL283_02525</name>
</gene>
<dbReference type="EMBL" id="JACGBB010000004">
    <property type="protein sequence ID" value="MBZ7986995.1"/>
    <property type="molecule type" value="Genomic_DNA"/>
</dbReference>
<sequence>MQIIQTLQSISINTQDLSCFNEIKTIMNKNFSQNIGKKAKLLSFYVENEIPQRKYFLKFLSILNKKYNNEKLVNISTSYYKTFKLTLNSINPLSIILHCKLDFNKKQIILNFDNLDKILITYLKNYFKEHSVITINNQFIITYKDDNTLTLLDNLCSCNEHLNYCINFSLSELAYLQFKKEIKSILKKDNRFLNICQLLEEHFKTLGVEVGVSFDEVRNKYLKLSKMYHPDFHSEKSEQVKEILRQKFQAINYAYECLKPLYKNAS</sequence>
<evidence type="ECO:0000313" key="3">
    <source>
        <dbReference type="EMBL" id="MBZ7986995.1"/>
    </source>
</evidence>
<dbReference type="InterPro" id="IPR001623">
    <property type="entry name" value="DnaJ_domain"/>
</dbReference>
<proteinExistence type="predicted"/>
<dbReference type="PANTHER" id="PTHR44145">
    <property type="entry name" value="DNAJ HOMOLOG SUBFAMILY A MEMBER 3, MITOCHONDRIAL"/>
    <property type="match status" value="1"/>
</dbReference>
<dbReference type="PANTHER" id="PTHR44145:SF3">
    <property type="entry name" value="DNAJ HOMOLOG SUBFAMILY A MEMBER 3, MITOCHONDRIAL"/>
    <property type="match status" value="1"/>
</dbReference>
<dbReference type="RefSeq" id="WP_172233156.1">
    <property type="nucleotide sequence ID" value="NZ_CP035946.1"/>
</dbReference>
<dbReference type="Gene3D" id="1.10.287.110">
    <property type="entry name" value="DnaJ domain"/>
    <property type="match status" value="1"/>
</dbReference>
<dbReference type="Proteomes" id="UP000786183">
    <property type="component" value="Unassembled WGS sequence"/>
</dbReference>
<keyword evidence="4" id="KW-1185">Reference proteome</keyword>
<protein>
    <submittedName>
        <fullName evidence="3">DnaJ domain-containing protein</fullName>
    </submittedName>
</protein>
<reference evidence="3 4" key="1">
    <citation type="submission" date="2020-07" db="EMBL/GenBank/DDBJ databases">
        <title>Transfer of Campylobacter canadensis to the novel genus Avispirillum gen. nov., that also includes two novel species recovered from migratory waterfowl: Avispirillum anseris sp. nov. and Avispirillum brantae sp. nov.</title>
        <authorList>
            <person name="Miller W.G."/>
            <person name="Chapman M.H."/>
            <person name="Yee E."/>
            <person name="Inglis G.D."/>
        </authorList>
    </citation>
    <scope>NUCLEOTIDE SEQUENCE [LARGE SCALE GENOMIC DNA]</scope>
    <source>
        <strain evidence="3 4">L283</strain>
    </source>
</reference>
<keyword evidence="1" id="KW-0143">Chaperone</keyword>
<comment type="caution">
    <text evidence="3">The sequence shown here is derived from an EMBL/GenBank/DDBJ whole genome shotgun (WGS) entry which is preliminary data.</text>
</comment>
<dbReference type="InterPro" id="IPR051938">
    <property type="entry name" value="Apopto_cytoskel_mod"/>
</dbReference>
<dbReference type="PROSITE" id="PS50076">
    <property type="entry name" value="DNAJ_2"/>
    <property type="match status" value="1"/>
</dbReference>
<accession>A0ABS7WQG0</accession>
<evidence type="ECO:0000313" key="4">
    <source>
        <dbReference type="Proteomes" id="UP000786183"/>
    </source>
</evidence>
<dbReference type="InterPro" id="IPR036869">
    <property type="entry name" value="J_dom_sf"/>
</dbReference>
<feature type="domain" description="J" evidence="2">
    <location>
        <begin position="201"/>
        <end position="263"/>
    </location>
</feature>
<name>A0ABS7WQG0_9BACT</name>
<dbReference type="Pfam" id="PF00226">
    <property type="entry name" value="DnaJ"/>
    <property type="match status" value="1"/>
</dbReference>
<organism evidence="3 4">
    <name type="scientific">Campylobacter canadensis</name>
    <dbReference type="NCBI Taxonomy" id="449520"/>
    <lineage>
        <taxon>Bacteria</taxon>
        <taxon>Pseudomonadati</taxon>
        <taxon>Campylobacterota</taxon>
        <taxon>Epsilonproteobacteria</taxon>
        <taxon>Campylobacterales</taxon>
        <taxon>Campylobacteraceae</taxon>
        <taxon>Campylobacter</taxon>
    </lineage>
</organism>
<evidence type="ECO:0000259" key="2">
    <source>
        <dbReference type="PROSITE" id="PS50076"/>
    </source>
</evidence>
<dbReference type="PRINTS" id="PR00625">
    <property type="entry name" value="JDOMAIN"/>
</dbReference>
<dbReference type="SMART" id="SM00271">
    <property type="entry name" value="DnaJ"/>
    <property type="match status" value="1"/>
</dbReference>
<evidence type="ECO:0000256" key="1">
    <source>
        <dbReference type="ARBA" id="ARBA00023186"/>
    </source>
</evidence>